<dbReference type="EMBL" id="CAJVPS010000014">
    <property type="protein sequence ID" value="CAG8440595.1"/>
    <property type="molecule type" value="Genomic_DNA"/>
</dbReference>
<dbReference type="AlphaFoldDB" id="A0A9N8V743"/>
<dbReference type="PANTHER" id="PTHR45006:SF1">
    <property type="entry name" value="DNAJ-LIKE PROTEIN 1"/>
    <property type="match status" value="1"/>
</dbReference>
<dbReference type="InterPro" id="IPR052814">
    <property type="entry name" value="Peroxisomal_DnaJ"/>
</dbReference>
<evidence type="ECO:0000259" key="1">
    <source>
        <dbReference type="PROSITE" id="PS50076"/>
    </source>
</evidence>
<dbReference type="OrthoDB" id="436519at2759"/>
<dbReference type="PROSITE" id="PS50076">
    <property type="entry name" value="DNAJ_2"/>
    <property type="match status" value="1"/>
</dbReference>
<dbReference type="PRINTS" id="PR00625">
    <property type="entry name" value="JDOMAIN"/>
</dbReference>
<dbReference type="InterPro" id="IPR001623">
    <property type="entry name" value="DnaJ_domain"/>
</dbReference>
<accession>A0A9N8V743</accession>
<dbReference type="PANTHER" id="PTHR45006">
    <property type="entry name" value="DNAJ-LIKE PROTEIN 1"/>
    <property type="match status" value="1"/>
</dbReference>
<dbReference type="CDD" id="cd06257">
    <property type="entry name" value="DnaJ"/>
    <property type="match status" value="1"/>
</dbReference>
<protein>
    <submittedName>
        <fullName evidence="2">1922_t:CDS:1</fullName>
    </submittedName>
</protein>
<dbReference type="GO" id="GO:0016558">
    <property type="term" value="P:protein import into peroxisome matrix"/>
    <property type="evidence" value="ECO:0007669"/>
    <property type="project" value="TreeGrafter"/>
</dbReference>
<evidence type="ECO:0000313" key="2">
    <source>
        <dbReference type="EMBL" id="CAG8440595.1"/>
    </source>
</evidence>
<dbReference type="Proteomes" id="UP000789508">
    <property type="component" value="Unassembled WGS sequence"/>
</dbReference>
<dbReference type="SMART" id="SM00271">
    <property type="entry name" value="DnaJ"/>
    <property type="match status" value="1"/>
</dbReference>
<feature type="domain" description="J" evidence="1">
    <location>
        <begin position="57"/>
        <end position="120"/>
    </location>
</feature>
<organism evidence="2 3">
    <name type="scientific">Ambispora leptoticha</name>
    <dbReference type="NCBI Taxonomy" id="144679"/>
    <lineage>
        <taxon>Eukaryota</taxon>
        <taxon>Fungi</taxon>
        <taxon>Fungi incertae sedis</taxon>
        <taxon>Mucoromycota</taxon>
        <taxon>Glomeromycotina</taxon>
        <taxon>Glomeromycetes</taxon>
        <taxon>Archaeosporales</taxon>
        <taxon>Ambisporaceae</taxon>
        <taxon>Ambispora</taxon>
    </lineage>
</organism>
<name>A0A9N8V743_9GLOM</name>
<evidence type="ECO:0000313" key="3">
    <source>
        <dbReference type="Proteomes" id="UP000789508"/>
    </source>
</evidence>
<dbReference type="SUPFAM" id="SSF46565">
    <property type="entry name" value="Chaperone J-domain"/>
    <property type="match status" value="1"/>
</dbReference>
<dbReference type="Pfam" id="PF00226">
    <property type="entry name" value="DnaJ"/>
    <property type="match status" value="1"/>
</dbReference>
<proteinExistence type="predicted"/>
<dbReference type="InterPro" id="IPR036869">
    <property type="entry name" value="J_dom_sf"/>
</dbReference>
<dbReference type="Gene3D" id="1.10.287.110">
    <property type="entry name" value="DnaJ domain"/>
    <property type="match status" value="1"/>
</dbReference>
<comment type="caution">
    <text evidence="2">The sequence shown here is derived from an EMBL/GenBank/DDBJ whole genome shotgun (WGS) entry which is preliminary data.</text>
</comment>
<keyword evidence="3" id="KW-1185">Reference proteome</keyword>
<reference evidence="2" key="1">
    <citation type="submission" date="2021-06" db="EMBL/GenBank/DDBJ databases">
        <authorList>
            <person name="Kallberg Y."/>
            <person name="Tangrot J."/>
            <person name="Rosling A."/>
        </authorList>
    </citation>
    <scope>NUCLEOTIDE SEQUENCE</scope>
    <source>
        <strain evidence="2">FL130A</strain>
    </source>
</reference>
<dbReference type="GO" id="GO:0005829">
    <property type="term" value="C:cytosol"/>
    <property type="evidence" value="ECO:0007669"/>
    <property type="project" value="TreeGrafter"/>
</dbReference>
<gene>
    <name evidence="2" type="ORF">ALEPTO_LOCUS275</name>
</gene>
<sequence>MDPKAELQENERRWTNGEIDENEYNRRKQTILKTWINKPEAVETEPFNAGGMPKETSLYTVLQLEPNATKTEIKSNYKKLALKHHPDKNGGIETEEWNKISKAYKILSDEDKRALYNNYGTIHDLDKASFNVHVGGDFWLPYIGNLEIGHWLASVVVKDGCSSEWEMMNSAEQKERRHTTRVSRIVCHLEDKLNQFPKNNHIEFESFKMNLFQEAQNLSTEPNGQNLLSLLGKIYISRAEAHRRGFPMTTILNGYSRIVNIYSFASGLISGYLKTKGRHSEMDENETNEIIWQLAKSEISSIAHETCDKVLNKKSSLTNNLSSLGKVWKETGEPSKKKTTSFTRNILLIIFIYINVRLIQTFVK</sequence>